<dbReference type="AlphaFoldDB" id="A0A9P6CGW0"/>
<organism evidence="1 2">
    <name type="scientific">Collybia nuda</name>
    <dbReference type="NCBI Taxonomy" id="64659"/>
    <lineage>
        <taxon>Eukaryota</taxon>
        <taxon>Fungi</taxon>
        <taxon>Dikarya</taxon>
        <taxon>Basidiomycota</taxon>
        <taxon>Agaricomycotina</taxon>
        <taxon>Agaricomycetes</taxon>
        <taxon>Agaricomycetidae</taxon>
        <taxon>Agaricales</taxon>
        <taxon>Tricholomatineae</taxon>
        <taxon>Clitocybaceae</taxon>
        <taxon>Collybia</taxon>
    </lineage>
</organism>
<dbReference type="EMBL" id="MU150300">
    <property type="protein sequence ID" value="KAF9460313.1"/>
    <property type="molecule type" value="Genomic_DNA"/>
</dbReference>
<accession>A0A9P6CGW0</accession>
<proteinExistence type="predicted"/>
<gene>
    <name evidence="1" type="ORF">BDZ94DRAFT_934329</name>
</gene>
<evidence type="ECO:0000313" key="1">
    <source>
        <dbReference type="EMBL" id="KAF9460313.1"/>
    </source>
</evidence>
<sequence length="154" mass="17124">MAFKLTCNSSRKNVSGTTILSPTCSTTYISDLCKDKSNNQILLGWPVYGQGFSPTSEAEAILAEILTVRRPLLCHRTTRLKSLRLKTLCVHGCNWLYQKQEDKRPKRGLVTALPRTDTTTMHRPAPHINWVAPSLSSLPTVALISISGQIWCSI</sequence>
<protein>
    <submittedName>
        <fullName evidence="1">Uncharacterized protein</fullName>
    </submittedName>
</protein>
<reference evidence="1" key="1">
    <citation type="submission" date="2020-11" db="EMBL/GenBank/DDBJ databases">
        <authorList>
            <consortium name="DOE Joint Genome Institute"/>
            <person name="Ahrendt S."/>
            <person name="Riley R."/>
            <person name="Andreopoulos W."/>
            <person name="Labutti K."/>
            <person name="Pangilinan J."/>
            <person name="Ruiz-Duenas F.J."/>
            <person name="Barrasa J.M."/>
            <person name="Sanchez-Garcia M."/>
            <person name="Camarero S."/>
            <person name="Miyauchi S."/>
            <person name="Serrano A."/>
            <person name="Linde D."/>
            <person name="Babiker R."/>
            <person name="Drula E."/>
            <person name="Ayuso-Fernandez I."/>
            <person name="Pacheco R."/>
            <person name="Padilla G."/>
            <person name="Ferreira P."/>
            <person name="Barriuso J."/>
            <person name="Kellner H."/>
            <person name="Castanera R."/>
            <person name="Alfaro M."/>
            <person name="Ramirez L."/>
            <person name="Pisabarro A.G."/>
            <person name="Kuo A."/>
            <person name="Tritt A."/>
            <person name="Lipzen A."/>
            <person name="He G."/>
            <person name="Yan M."/>
            <person name="Ng V."/>
            <person name="Cullen D."/>
            <person name="Martin F."/>
            <person name="Rosso M.-N."/>
            <person name="Henrissat B."/>
            <person name="Hibbett D."/>
            <person name="Martinez A.T."/>
            <person name="Grigoriev I.V."/>
        </authorList>
    </citation>
    <scope>NUCLEOTIDE SEQUENCE</scope>
    <source>
        <strain evidence="1">CBS 247.69</strain>
    </source>
</reference>
<keyword evidence="2" id="KW-1185">Reference proteome</keyword>
<evidence type="ECO:0000313" key="2">
    <source>
        <dbReference type="Proteomes" id="UP000807353"/>
    </source>
</evidence>
<dbReference type="Proteomes" id="UP000807353">
    <property type="component" value="Unassembled WGS sequence"/>
</dbReference>
<comment type="caution">
    <text evidence="1">The sequence shown here is derived from an EMBL/GenBank/DDBJ whole genome shotgun (WGS) entry which is preliminary data.</text>
</comment>
<name>A0A9P6CGW0_9AGAR</name>